<name>A0A9W2YAP5_BIOGL</name>
<evidence type="ECO:0000313" key="5">
    <source>
        <dbReference type="RefSeq" id="XP_055859798.1"/>
    </source>
</evidence>
<dbReference type="OrthoDB" id="10653291at2759"/>
<gene>
    <name evidence="5" type="primary">LOC106054917</name>
</gene>
<sequence>MCAVCVSFVHDTLSFFFLTWLLSLSLCNIIEGYHHHLQAYCSKVWKSHTMKPKVFLLLTVTSLFVRVQSLSVSFEETNRVENSVSLKCRWETQANEEPTEVFVYKNSKLYYQCSLGQSDVSICSAEEISPSRFSYFYQESENTIRVNIKNMISSDSDFYSCYVKQRNATISGQTLYLPLRRDITTSITTSAVTKLIDTTPKITATPGTKFTNTTPTITASPDTKFTNTTPKITATPDTKFTNTTPRITASPDTKFTNTTPKITATPDTKFTNTTPRITASPDTKFTNTTTNIATSPFTKLTGSTTAQTETNSQDTSSVLIYIVASVASTGLVSLIVGVICFFVIRKYRTKKTLTLQQIQQSN</sequence>
<dbReference type="Gene3D" id="2.60.40.10">
    <property type="entry name" value="Immunoglobulins"/>
    <property type="match status" value="1"/>
</dbReference>
<keyword evidence="2" id="KW-0472">Membrane</keyword>
<organism evidence="4 5">
    <name type="scientific">Biomphalaria glabrata</name>
    <name type="common">Bloodfluke planorb</name>
    <name type="synonym">Freshwater snail</name>
    <dbReference type="NCBI Taxonomy" id="6526"/>
    <lineage>
        <taxon>Eukaryota</taxon>
        <taxon>Metazoa</taxon>
        <taxon>Spiralia</taxon>
        <taxon>Lophotrochozoa</taxon>
        <taxon>Mollusca</taxon>
        <taxon>Gastropoda</taxon>
        <taxon>Heterobranchia</taxon>
        <taxon>Euthyneura</taxon>
        <taxon>Panpulmonata</taxon>
        <taxon>Hygrophila</taxon>
        <taxon>Lymnaeoidea</taxon>
        <taxon>Planorbidae</taxon>
        <taxon>Biomphalaria</taxon>
    </lineage>
</organism>
<keyword evidence="2" id="KW-1133">Transmembrane helix</keyword>
<keyword evidence="2" id="KW-0812">Transmembrane</keyword>
<feature type="transmembrane region" description="Helical" evidence="2">
    <location>
        <begin position="12"/>
        <end position="33"/>
    </location>
</feature>
<dbReference type="GeneID" id="106054917"/>
<feature type="transmembrane region" description="Helical" evidence="2">
    <location>
        <begin position="318"/>
        <end position="344"/>
    </location>
</feature>
<protein>
    <submittedName>
        <fullName evidence="5">Uncharacterized protein LOC106054917 isoform X1</fullName>
    </submittedName>
</protein>
<dbReference type="Proteomes" id="UP001165740">
    <property type="component" value="Chromosome 11"/>
</dbReference>
<dbReference type="AlphaFoldDB" id="A0A9W2YAP5"/>
<keyword evidence="4" id="KW-1185">Reference proteome</keyword>
<feature type="domain" description="Ig-like" evidence="3">
    <location>
        <begin position="52"/>
        <end position="171"/>
    </location>
</feature>
<proteinExistence type="predicted"/>
<feature type="compositionally biased region" description="Low complexity" evidence="1">
    <location>
        <begin position="206"/>
        <end position="218"/>
    </location>
</feature>
<dbReference type="InterPro" id="IPR013783">
    <property type="entry name" value="Ig-like_fold"/>
</dbReference>
<evidence type="ECO:0000256" key="1">
    <source>
        <dbReference type="SAM" id="MobiDB-lite"/>
    </source>
</evidence>
<accession>A0A9W2YAP5</accession>
<feature type="region of interest" description="Disordered" evidence="1">
    <location>
        <begin position="206"/>
        <end position="277"/>
    </location>
</feature>
<evidence type="ECO:0000259" key="3">
    <source>
        <dbReference type="PROSITE" id="PS50835"/>
    </source>
</evidence>
<dbReference type="InterPro" id="IPR036179">
    <property type="entry name" value="Ig-like_dom_sf"/>
</dbReference>
<evidence type="ECO:0000256" key="2">
    <source>
        <dbReference type="SAM" id="Phobius"/>
    </source>
</evidence>
<dbReference type="InterPro" id="IPR007110">
    <property type="entry name" value="Ig-like_dom"/>
</dbReference>
<evidence type="ECO:0000313" key="4">
    <source>
        <dbReference type="Proteomes" id="UP001165740"/>
    </source>
</evidence>
<feature type="compositionally biased region" description="Polar residues" evidence="1">
    <location>
        <begin position="219"/>
        <end position="277"/>
    </location>
</feature>
<dbReference type="PROSITE" id="PS50835">
    <property type="entry name" value="IG_LIKE"/>
    <property type="match status" value="1"/>
</dbReference>
<dbReference type="RefSeq" id="XP_055859798.1">
    <property type="nucleotide sequence ID" value="XM_056003823.1"/>
</dbReference>
<dbReference type="SUPFAM" id="SSF48726">
    <property type="entry name" value="Immunoglobulin"/>
    <property type="match status" value="1"/>
</dbReference>
<reference evidence="5" key="1">
    <citation type="submission" date="2025-08" db="UniProtKB">
        <authorList>
            <consortium name="RefSeq"/>
        </authorList>
    </citation>
    <scope>IDENTIFICATION</scope>
</reference>